<comment type="caution">
    <text evidence="1">The sequence shown here is derived from an EMBL/GenBank/DDBJ whole genome shotgun (WGS) entry which is preliminary data.</text>
</comment>
<sequence>MKAWIAHIVDFSRRHAVVVTLFFALLASMGVWLAHGQLRVDTNTDHMFDARLPWRQHERTFDHEFPQFNNLLVAVVRGATPEETEQTAAQLVRAVRADPSHFHDAERPDANPFFRHEGLLLLPPDDLSKLLNSLIAAQPLLGSLARDPSAIGLLRGLSLMAEGVRIQHAEPQAIQERA</sequence>
<proteinExistence type="predicted"/>
<gene>
    <name evidence="1" type="ORF">B1B_14041</name>
</gene>
<name>T1AKA6_9ZZZZ</name>
<accession>T1AKA6</accession>
<dbReference type="EMBL" id="AUZY01009266">
    <property type="protein sequence ID" value="EQD42475.1"/>
    <property type="molecule type" value="Genomic_DNA"/>
</dbReference>
<evidence type="ECO:0000313" key="1">
    <source>
        <dbReference type="EMBL" id="EQD42475.1"/>
    </source>
</evidence>
<reference evidence="1" key="2">
    <citation type="journal article" date="2014" name="ISME J.">
        <title>Microbial stratification in low pH oxic and suboxic macroscopic growths along an acid mine drainage.</title>
        <authorList>
            <person name="Mendez-Garcia C."/>
            <person name="Mesa V."/>
            <person name="Sprenger R.R."/>
            <person name="Richter M."/>
            <person name="Diez M.S."/>
            <person name="Solano J."/>
            <person name="Bargiela R."/>
            <person name="Golyshina O.V."/>
            <person name="Manteca A."/>
            <person name="Ramos J.L."/>
            <person name="Gallego J.R."/>
            <person name="Llorente I."/>
            <person name="Martins Dos Santos V.A."/>
            <person name="Jensen O.N."/>
            <person name="Pelaez A.I."/>
            <person name="Sanchez J."/>
            <person name="Ferrer M."/>
        </authorList>
    </citation>
    <scope>NUCLEOTIDE SEQUENCE</scope>
</reference>
<reference evidence="1" key="1">
    <citation type="submission" date="2013-08" db="EMBL/GenBank/DDBJ databases">
        <authorList>
            <person name="Mendez C."/>
            <person name="Richter M."/>
            <person name="Ferrer M."/>
            <person name="Sanchez J."/>
        </authorList>
    </citation>
    <scope>NUCLEOTIDE SEQUENCE</scope>
</reference>
<dbReference type="AlphaFoldDB" id="T1AKA6"/>
<protein>
    <submittedName>
        <fullName evidence="1">Hopanoid biosynthesis associated RND transporter like protein HpnN</fullName>
    </submittedName>
</protein>
<organism evidence="1">
    <name type="scientific">mine drainage metagenome</name>
    <dbReference type="NCBI Taxonomy" id="410659"/>
    <lineage>
        <taxon>unclassified sequences</taxon>
        <taxon>metagenomes</taxon>
        <taxon>ecological metagenomes</taxon>
    </lineage>
</organism>